<feature type="compositionally biased region" description="Pro residues" evidence="1">
    <location>
        <begin position="58"/>
        <end position="70"/>
    </location>
</feature>
<dbReference type="RefSeq" id="WP_239677226.1">
    <property type="nucleotide sequence ID" value="NZ_CP070499.1"/>
</dbReference>
<feature type="signal peptide" evidence="2">
    <location>
        <begin position="1"/>
        <end position="37"/>
    </location>
</feature>
<name>A0A895YBC4_9ACTN</name>
<dbReference type="AlphaFoldDB" id="A0A895YBC4"/>
<protein>
    <recommendedName>
        <fullName evidence="5">Intracellular proteinase inhibitor BsuPI domain-containing protein</fullName>
    </recommendedName>
</protein>
<evidence type="ECO:0000313" key="3">
    <source>
        <dbReference type="EMBL" id="QSB15057.1"/>
    </source>
</evidence>
<feature type="compositionally biased region" description="Low complexity" evidence="1">
    <location>
        <begin position="43"/>
        <end position="57"/>
    </location>
</feature>
<evidence type="ECO:0008006" key="5">
    <source>
        <dbReference type="Google" id="ProtNLM"/>
    </source>
</evidence>
<organism evidence="3 4">
    <name type="scientific">Natronosporangium hydrolyticum</name>
    <dbReference type="NCBI Taxonomy" id="2811111"/>
    <lineage>
        <taxon>Bacteria</taxon>
        <taxon>Bacillati</taxon>
        <taxon>Actinomycetota</taxon>
        <taxon>Actinomycetes</taxon>
        <taxon>Micromonosporales</taxon>
        <taxon>Micromonosporaceae</taxon>
        <taxon>Natronosporangium</taxon>
    </lineage>
</organism>
<gene>
    <name evidence="3" type="ORF">JQS43_01350</name>
</gene>
<dbReference type="Proteomes" id="UP000662857">
    <property type="component" value="Chromosome"/>
</dbReference>
<feature type="region of interest" description="Disordered" evidence="1">
    <location>
        <begin position="42"/>
        <end position="101"/>
    </location>
</feature>
<evidence type="ECO:0000256" key="1">
    <source>
        <dbReference type="SAM" id="MobiDB-lite"/>
    </source>
</evidence>
<dbReference type="PROSITE" id="PS51257">
    <property type="entry name" value="PROKAR_LIPOPROTEIN"/>
    <property type="match status" value="1"/>
</dbReference>
<accession>A0A895YBC4</accession>
<feature type="chain" id="PRO_5034198194" description="Intracellular proteinase inhibitor BsuPI domain-containing protein" evidence="2">
    <location>
        <begin position="38"/>
        <end position="234"/>
    </location>
</feature>
<keyword evidence="4" id="KW-1185">Reference proteome</keyword>
<dbReference type="KEGG" id="nhy:JQS43_01350"/>
<proteinExistence type="predicted"/>
<dbReference type="EMBL" id="CP070499">
    <property type="protein sequence ID" value="QSB15057.1"/>
    <property type="molecule type" value="Genomic_DNA"/>
</dbReference>
<feature type="compositionally biased region" description="Acidic residues" evidence="1">
    <location>
        <begin position="77"/>
        <end position="101"/>
    </location>
</feature>
<keyword evidence="2" id="KW-0732">Signal</keyword>
<evidence type="ECO:0000256" key="2">
    <source>
        <dbReference type="SAM" id="SignalP"/>
    </source>
</evidence>
<evidence type="ECO:0000313" key="4">
    <source>
        <dbReference type="Proteomes" id="UP000662857"/>
    </source>
</evidence>
<sequence length="234" mass="24188">MRLTVGPLPPAVYWRRRALVLGAILLVLFLVAQACMAASASQDGDTAAPTPTSTSSPPGQPSPPGSPAPDDPTGDPTDPEATEDADADPEPSGLAEDDLGEAGCTDDELLVVAEAEPTTVGSGEATTFTIRYQNSSDRACQRDIGDGRRELFLRAGPGSPPLWSSRDCQDLRGSNVQELAPGIENEHFIAWQGRGSEACDGAAAAGDPLPPGDYQLIARVGTAHSEPVTITVSG</sequence>
<reference evidence="3" key="1">
    <citation type="submission" date="2021-02" db="EMBL/GenBank/DDBJ databases">
        <title>Natrosporangium hydrolyticum gen. nov., sp. nov, a haloalkaliphilic actinobacterium from a soda solonchak soil.</title>
        <authorList>
            <person name="Sorokin D.Y."/>
            <person name="Khijniak T.V."/>
            <person name="Zakharycheva A.P."/>
            <person name="Boueva O.V."/>
            <person name="Ariskina E.V."/>
            <person name="Hahnke R.L."/>
            <person name="Bunk B."/>
            <person name="Sproer C."/>
            <person name="Schumann P."/>
            <person name="Evtushenko L.I."/>
            <person name="Kublanov I.V."/>
        </authorList>
    </citation>
    <scope>NUCLEOTIDE SEQUENCE</scope>
    <source>
        <strain evidence="3">DSM 106523</strain>
    </source>
</reference>